<dbReference type="EMBL" id="LT906465">
    <property type="protein sequence ID" value="SNV36909.1"/>
    <property type="molecule type" value="Genomic_DNA"/>
</dbReference>
<keyword evidence="2" id="KW-1185">Reference proteome</keyword>
<dbReference type="PANTHER" id="PTHR37841:SF1">
    <property type="entry name" value="DUF3298 DOMAIN-CONTAINING PROTEIN"/>
    <property type="match status" value="1"/>
</dbReference>
<reference evidence="1 2" key="1">
    <citation type="submission" date="2017-06" db="EMBL/GenBank/DDBJ databases">
        <authorList>
            <consortium name="Pathogen Informatics"/>
        </authorList>
    </citation>
    <scope>NUCLEOTIDE SEQUENCE [LARGE SCALE GENOMIC DNA]</scope>
    <source>
        <strain evidence="1 2">NCTC13490</strain>
    </source>
</reference>
<sequence>MLFGQNFKSKIDENIYLERKNNLYGIVDSLNKTIIPFNYDFIEYKNSVFIVRKGDNNGIVNIENKEIIPLQFKYILPRDNNRFILWTKNSEFGLTDTSGKIILPVKYKRVSSNKNDDFYLTENKNGYCGVFDINGNMIFPEEYIFYTEDNYKIFATKNNKPLILDLLNPTNTIVLDENISFVNTARHFSVDEKYYQIIKQNNKYGLINSMNEIIIPVKFDNLISSQNWRYFIIEQNGKKGLINTDNKIIKEPKYDKIQLMKEYIILKTKGKKDEYYSYEY</sequence>
<name>A0A239WRP8_9FLAO</name>
<dbReference type="PANTHER" id="PTHR37841">
    <property type="entry name" value="GLR2918 PROTEIN"/>
    <property type="match status" value="1"/>
</dbReference>
<dbReference type="AlphaFoldDB" id="A0A239WRP8"/>
<organism evidence="1 2">
    <name type="scientific">Chryseobacterium taklimakanense</name>
    <dbReference type="NCBI Taxonomy" id="536441"/>
    <lineage>
        <taxon>Bacteria</taxon>
        <taxon>Pseudomonadati</taxon>
        <taxon>Bacteroidota</taxon>
        <taxon>Flavobacteriia</taxon>
        <taxon>Flavobacteriales</taxon>
        <taxon>Weeksellaceae</taxon>
        <taxon>Chryseobacterium group</taxon>
        <taxon>Chryseobacterium</taxon>
    </lineage>
</organism>
<dbReference type="Proteomes" id="UP000215196">
    <property type="component" value="Chromosome 1"/>
</dbReference>
<protein>
    <submittedName>
        <fullName evidence="1">KWG Leptospira</fullName>
    </submittedName>
</protein>
<dbReference type="KEGG" id="ctak:4412677_00596"/>
<dbReference type="Pfam" id="PF14903">
    <property type="entry name" value="WG_beta_rep"/>
    <property type="match status" value="4"/>
</dbReference>
<evidence type="ECO:0000313" key="1">
    <source>
        <dbReference type="EMBL" id="SNV36909.1"/>
    </source>
</evidence>
<accession>A0A239WRP8</accession>
<gene>
    <name evidence="1" type="ORF">SAMEA4412677_00596</name>
</gene>
<dbReference type="InterPro" id="IPR032774">
    <property type="entry name" value="WG_beta_rep"/>
</dbReference>
<evidence type="ECO:0000313" key="2">
    <source>
        <dbReference type="Proteomes" id="UP000215196"/>
    </source>
</evidence>
<proteinExistence type="predicted"/>